<evidence type="ECO:0000259" key="14">
    <source>
        <dbReference type="Pfam" id="PF01292"/>
    </source>
</evidence>
<dbReference type="PANTHER" id="PTHR30529">
    <property type="entry name" value="CYTOCHROME B561"/>
    <property type="match status" value="1"/>
</dbReference>
<comment type="caution">
    <text evidence="15">The sequence shown here is derived from an EMBL/GenBank/DDBJ whole genome shotgun (WGS) entry which is preliminary data.</text>
</comment>
<name>A0A2A5C8F7_9GAMM</name>
<sequence length="206" mass="23760">MSVKNTSKNYGTIAKWFHWGTAVLFLVSYLSIYYEIWFTPGLPPPGVPRDPAYWTSLQIHLSIGVSIAVLVILRIIWRIINRQPNEEAGSKLEHLAARAGHYALYAIMIIQPILGYIGTSVNTEYFFLFEISKFEETALFASVVSDGLGMTFQEFEVPIDFLHKEVFGRWLIWILILGHTSAAFYHHFVKRDRTIYKMTNNKKHSE</sequence>
<protein>
    <submittedName>
        <fullName evidence="15">Cytochrome B</fullName>
    </submittedName>
</protein>
<evidence type="ECO:0000256" key="10">
    <source>
        <dbReference type="ARBA" id="ARBA00023004"/>
    </source>
</evidence>
<evidence type="ECO:0000256" key="8">
    <source>
        <dbReference type="ARBA" id="ARBA00022982"/>
    </source>
</evidence>
<evidence type="ECO:0000256" key="5">
    <source>
        <dbReference type="ARBA" id="ARBA00022617"/>
    </source>
</evidence>
<evidence type="ECO:0000256" key="1">
    <source>
        <dbReference type="ARBA" id="ARBA00001970"/>
    </source>
</evidence>
<dbReference type="Pfam" id="PF01292">
    <property type="entry name" value="Ni_hydr_CYTB"/>
    <property type="match status" value="1"/>
</dbReference>
<keyword evidence="7" id="KW-0479">Metal-binding</keyword>
<reference evidence="16" key="1">
    <citation type="submission" date="2017-08" db="EMBL/GenBank/DDBJ databases">
        <title>A dynamic microbial community with high functional redundancy inhabits the cold, oxic subseafloor aquifer.</title>
        <authorList>
            <person name="Tully B.J."/>
            <person name="Wheat C.G."/>
            <person name="Glazer B.T."/>
            <person name="Huber J.A."/>
        </authorList>
    </citation>
    <scope>NUCLEOTIDE SEQUENCE [LARGE SCALE GENOMIC DNA]</scope>
</reference>
<keyword evidence="5" id="KW-0349">Heme</keyword>
<dbReference type="AlphaFoldDB" id="A0A2A5C8F7"/>
<evidence type="ECO:0000256" key="7">
    <source>
        <dbReference type="ARBA" id="ARBA00022723"/>
    </source>
</evidence>
<keyword evidence="3" id="KW-0813">Transport</keyword>
<dbReference type="PANTHER" id="PTHR30529:SF7">
    <property type="entry name" value="CYTOCHROME B561 BACTERIAL_NI-HYDROGENASE DOMAIN-CONTAINING PROTEIN"/>
    <property type="match status" value="1"/>
</dbReference>
<keyword evidence="8" id="KW-0249">Electron transport</keyword>
<evidence type="ECO:0000256" key="4">
    <source>
        <dbReference type="ARBA" id="ARBA00022475"/>
    </source>
</evidence>
<dbReference type="GO" id="GO:0005886">
    <property type="term" value="C:plasma membrane"/>
    <property type="evidence" value="ECO:0007669"/>
    <property type="project" value="UniProtKB-SubCell"/>
</dbReference>
<feature type="domain" description="Cytochrome b561 bacterial/Ni-hydrogenase" evidence="14">
    <location>
        <begin position="10"/>
        <end position="200"/>
    </location>
</feature>
<dbReference type="InterPro" id="IPR052168">
    <property type="entry name" value="Cytochrome_b561_oxidase"/>
</dbReference>
<dbReference type="EMBL" id="NVWI01000012">
    <property type="protein sequence ID" value="PCJ39758.1"/>
    <property type="molecule type" value="Genomic_DNA"/>
</dbReference>
<dbReference type="GO" id="GO:0046872">
    <property type="term" value="F:metal ion binding"/>
    <property type="evidence" value="ECO:0007669"/>
    <property type="project" value="UniProtKB-KW"/>
</dbReference>
<comment type="subcellular location">
    <subcellularLocation>
        <location evidence="2">Cell membrane</location>
        <topology evidence="2">Multi-pass membrane protein</topology>
    </subcellularLocation>
</comment>
<evidence type="ECO:0000256" key="9">
    <source>
        <dbReference type="ARBA" id="ARBA00022989"/>
    </source>
</evidence>
<feature type="transmembrane region" description="Helical" evidence="13">
    <location>
        <begin position="16"/>
        <end position="37"/>
    </location>
</feature>
<dbReference type="InterPro" id="IPR016174">
    <property type="entry name" value="Di-haem_cyt_TM"/>
</dbReference>
<keyword evidence="6 13" id="KW-0812">Transmembrane</keyword>
<feature type="transmembrane region" description="Helical" evidence="13">
    <location>
        <begin position="170"/>
        <end position="188"/>
    </location>
</feature>
<keyword evidence="9 13" id="KW-1133">Transmembrane helix</keyword>
<feature type="transmembrane region" description="Helical" evidence="13">
    <location>
        <begin position="57"/>
        <end position="80"/>
    </location>
</feature>
<organism evidence="15 16">
    <name type="scientific">SAR86 cluster bacterium</name>
    <dbReference type="NCBI Taxonomy" id="2030880"/>
    <lineage>
        <taxon>Bacteria</taxon>
        <taxon>Pseudomonadati</taxon>
        <taxon>Pseudomonadota</taxon>
        <taxon>Gammaproteobacteria</taxon>
        <taxon>SAR86 cluster</taxon>
    </lineage>
</organism>
<evidence type="ECO:0000256" key="11">
    <source>
        <dbReference type="ARBA" id="ARBA00023136"/>
    </source>
</evidence>
<evidence type="ECO:0000256" key="3">
    <source>
        <dbReference type="ARBA" id="ARBA00022448"/>
    </source>
</evidence>
<accession>A0A2A5C8F7</accession>
<dbReference type="GO" id="GO:0009055">
    <property type="term" value="F:electron transfer activity"/>
    <property type="evidence" value="ECO:0007669"/>
    <property type="project" value="InterPro"/>
</dbReference>
<evidence type="ECO:0000256" key="6">
    <source>
        <dbReference type="ARBA" id="ARBA00022692"/>
    </source>
</evidence>
<comment type="similarity">
    <text evidence="12">Belongs to the cytochrome b561 family.</text>
</comment>
<comment type="cofactor">
    <cofactor evidence="1">
        <name>heme b</name>
        <dbReference type="ChEBI" id="CHEBI:60344"/>
    </cofactor>
</comment>
<dbReference type="GO" id="GO:0022904">
    <property type="term" value="P:respiratory electron transport chain"/>
    <property type="evidence" value="ECO:0007669"/>
    <property type="project" value="InterPro"/>
</dbReference>
<dbReference type="SUPFAM" id="SSF81342">
    <property type="entry name" value="Transmembrane di-heme cytochromes"/>
    <property type="match status" value="1"/>
</dbReference>
<evidence type="ECO:0000256" key="2">
    <source>
        <dbReference type="ARBA" id="ARBA00004651"/>
    </source>
</evidence>
<evidence type="ECO:0000313" key="16">
    <source>
        <dbReference type="Proteomes" id="UP000228987"/>
    </source>
</evidence>
<evidence type="ECO:0000256" key="13">
    <source>
        <dbReference type="SAM" id="Phobius"/>
    </source>
</evidence>
<feature type="transmembrane region" description="Helical" evidence="13">
    <location>
        <begin position="101"/>
        <end position="119"/>
    </location>
</feature>
<proteinExistence type="inferred from homology"/>
<dbReference type="GO" id="GO:0020037">
    <property type="term" value="F:heme binding"/>
    <property type="evidence" value="ECO:0007669"/>
    <property type="project" value="TreeGrafter"/>
</dbReference>
<evidence type="ECO:0000256" key="12">
    <source>
        <dbReference type="ARBA" id="ARBA00037975"/>
    </source>
</evidence>
<dbReference type="InterPro" id="IPR011577">
    <property type="entry name" value="Cyt_b561_bac/Ni-Hgenase"/>
</dbReference>
<evidence type="ECO:0000313" key="15">
    <source>
        <dbReference type="EMBL" id="PCJ39758.1"/>
    </source>
</evidence>
<gene>
    <name evidence="15" type="ORF">COA71_12780</name>
</gene>
<dbReference type="Proteomes" id="UP000228987">
    <property type="component" value="Unassembled WGS sequence"/>
</dbReference>
<keyword evidence="4" id="KW-1003">Cell membrane</keyword>
<keyword evidence="11 13" id="KW-0472">Membrane</keyword>
<keyword evidence="10" id="KW-0408">Iron</keyword>